<evidence type="ECO:0000313" key="2">
    <source>
        <dbReference type="RefSeq" id="XP_027201066.1"/>
    </source>
</evidence>
<dbReference type="Proteomes" id="UP000515146">
    <property type="component" value="Unplaced"/>
</dbReference>
<reference evidence="2" key="1">
    <citation type="submission" date="2025-08" db="UniProtKB">
        <authorList>
            <consortium name="RefSeq"/>
        </authorList>
    </citation>
    <scope>IDENTIFICATION</scope>
    <source>
        <strain evidence="2">Airmid</strain>
    </source>
</reference>
<dbReference type="AlphaFoldDB" id="A0A6P6Y7T4"/>
<keyword evidence="1" id="KW-1185">Reference proteome</keyword>
<dbReference type="PANTHER" id="PTHR16071:SF2">
    <property type="entry name" value="FIGNL1-INTERACTING REGULATOR OF RECOMBINATION AND MITOSIS"/>
    <property type="match status" value="1"/>
</dbReference>
<dbReference type="InterPro" id="IPR027902">
    <property type="entry name" value="DUF4487"/>
</dbReference>
<gene>
    <name evidence="2" type="primary">LOC113795080</name>
</gene>
<accession>A0A6P6Y7T4</accession>
<dbReference type="PANTHER" id="PTHR16071">
    <property type="entry name" value="CHROMOSOME 1 OPEN READING FRAME 112"/>
    <property type="match status" value="1"/>
</dbReference>
<dbReference type="KEGG" id="dpte:113795080"/>
<dbReference type="InParanoid" id="A0A6P6Y7T4"/>
<evidence type="ECO:0000313" key="1">
    <source>
        <dbReference type="Proteomes" id="UP000515146"/>
    </source>
</evidence>
<proteinExistence type="predicted"/>
<name>A0A6P6Y7T4_DERPT</name>
<sequence length="563" mass="67151">MTDSESISFEDDYGLPDQNCVRSTQLDDKLIQKLLDENVNDEEILLELSHRDDFPHYILNPMHYNDDYLIGLTNLIRRLMKIDHESVNRWIGLEQVDRDEIVSIFSFLFKIIAEQTESFLYPEVIEYKNLKFSLYDYVTSILCAFIMTLNEDQFAEVEEFLFDKLFSSHLINALMASDILCFCCRISDAFALDMAEVLFKTLSEIWFEDVRTTTVEHQSSINVLRFTYQILLNLAKRIFKFFDKDQFGRLIESCPVQSNLMIWNDFDLKVVNINVPRNCQVIYENIYNYTKFTEKPDDSIIDILVRNFISRSNNNVDDEYDSLLHLRLLKNIKTLLNFSHFNRIILKMKNLLLQSTLTEHRLEFSIGCLKLLNTLAIVSDEKYRKFCFQNNFHQLLLALFQECSKDFVSKLYYFSTLQNILQNPLFTDILADQLNRCIKTYLIFQIGYYQDKKCLIQDEKDIYLKQLFKADDNNDFNVPFEARYNHIDKEIDDIPIDQLFFNHFIRAKQNENPLVMKNENHLINEFRLFIEKLKNIDFVNQEEEERQEFMLLYNELGEIFKQK</sequence>
<dbReference type="Pfam" id="PF14868">
    <property type="entry name" value="DUF4487"/>
    <property type="match status" value="1"/>
</dbReference>
<dbReference type="RefSeq" id="XP_027201066.1">
    <property type="nucleotide sequence ID" value="XM_027345265.1"/>
</dbReference>
<organism evidence="1 2">
    <name type="scientific">Dermatophagoides pteronyssinus</name>
    <name type="common">European house dust mite</name>
    <dbReference type="NCBI Taxonomy" id="6956"/>
    <lineage>
        <taxon>Eukaryota</taxon>
        <taxon>Metazoa</taxon>
        <taxon>Ecdysozoa</taxon>
        <taxon>Arthropoda</taxon>
        <taxon>Chelicerata</taxon>
        <taxon>Arachnida</taxon>
        <taxon>Acari</taxon>
        <taxon>Acariformes</taxon>
        <taxon>Sarcoptiformes</taxon>
        <taxon>Astigmata</taxon>
        <taxon>Psoroptidia</taxon>
        <taxon>Analgoidea</taxon>
        <taxon>Pyroglyphidae</taxon>
        <taxon>Dermatophagoidinae</taxon>
        <taxon>Dermatophagoides</taxon>
    </lineage>
</organism>
<dbReference type="OMA" id="VIYENIY"/>
<protein>
    <submittedName>
        <fullName evidence="2">Uncharacterized protein LOC113795080</fullName>
    </submittedName>
</protein>
<dbReference type="OrthoDB" id="6506025at2759"/>